<dbReference type="SMART" id="SM00465">
    <property type="entry name" value="GIYc"/>
    <property type="match status" value="1"/>
</dbReference>
<organism evidence="11 12">
    <name type="scientific">Cephalotus follicularis</name>
    <name type="common">Albany pitcher plant</name>
    <dbReference type="NCBI Taxonomy" id="3775"/>
    <lineage>
        <taxon>Eukaryota</taxon>
        <taxon>Viridiplantae</taxon>
        <taxon>Streptophyta</taxon>
        <taxon>Embryophyta</taxon>
        <taxon>Tracheophyta</taxon>
        <taxon>Spermatophyta</taxon>
        <taxon>Magnoliopsida</taxon>
        <taxon>eudicotyledons</taxon>
        <taxon>Gunneridae</taxon>
        <taxon>Pentapetalae</taxon>
        <taxon>rosids</taxon>
        <taxon>fabids</taxon>
        <taxon>Oxalidales</taxon>
        <taxon>Cephalotaceae</taxon>
        <taxon>Cephalotus</taxon>
    </lineage>
</organism>
<comment type="subunit">
    <text evidence="8">Forms a heterodimer with a member of the SLX4 family.</text>
</comment>
<name>A0A1Q3ASC1_CEPFO</name>
<feature type="compositionally biased region" description="Basic and acidic residues" evidence="9">
    <location>
        <begin position="27"/>
        <end position="37"/>
    </location>
</feature>
<accession>A0A1Q3ASC1</accession>
<dbReference type="AlphaFoldDB" id="A0A1Q3ASC1"/>
<dbReference type="GO" id="GO:0033557">
    <property type="term" value="C:Slx1-Slx4 complex"/>
    <property type="evidence" value="ECO:0007669"/>
    <property type="project" value="UniProtKB-UniRule"/>
</dbReference>
<sequence length="502" mass="56289">MKKRENREMWKRKRKAQEPKTQNQQQHQEEGNEEMESKSEKGFFACYLLTSLSPRAKGHTYIGYTVNPRRRIRQHNGEIGSGAWRTKRRRPWEMVLCIYGFPTNVSALQFEWAWQHPTESVAVRQAAATFKSFSGVANKIKLAYTMLNLSAWESLNITVNYFSTKYMKSSAACPSLPKHMKVQLCVMDELPCYEEGDVNIFEEEDGWNDKEEYDDARDTDGMVQETNIGSSLHISTDYLGSIDNNFGKDDEGSNTSGTTQEGFTVSPLQISGDYLHSIDQIFSEKDDDGSNASETLQETNTDFTPYFSVNYLDSQKDKAFSGDDEASNSSEAVHADKEICNDARGHNPADFSPSIGLPEGCRMRQFRDSRTLGVDDRRPVGFFQSLVTAASSKAASFSTGKCGEDGDLQGSTKENAIELEWSGGKQSTSAVALDEDHRLRRRVKKFITAAASEKNQHRVHSSAVSREVEVIDLLSPSPDCRISSCSKKRRVSIVSPVIIDLT</sequence>
<evidence type="ECO:0000256" key="1">
    <source>
        <dbReference type="ARBA" id="ARBA00022722"/>
    </source>
</evidence>
<dbReference type="Gene3D" id="3.40.1440.10">
    <property type="entry name" value="GIY-YIG endonuclease"/>
    <property type="match status" value="1"/>
</dbReference>
<protein>
    <recommendedName>
        <fullName evidence="8">Structure-specific endonuclease subunit SLX1 homolog</fullName>
        <ecNumber evidence="8">3.1.-.-</ecNumber>
    </recommendedName>
</protein>
<evidence type="ECO:0000256" key="3">
    <source>
        <dbReference type="ARBA" id="ARBA00022763"/>
    </source>
</evidence>
<dbReference type="PANTHER" id="PTHR20208">
    <property type="entry name" value="STRUCTURE-SPECIFIC ENDONUCLEASE SUBUNIT SLX1"/>
    <property type="match status" value="1"/>
</dbReference>
<comment type="function">
    <text evidence="8">Catalytic subunit of a heterodimeric structure-specific endonuclease that resolves DNA secondary structures generated during DNA repair and recombination. Has endonuclease activity towards branched DNA substrates, introducing single-strand cuts in duplex DNA close to junctions with ss-DNA.</text>
</comment>
<evidence type="ECO:0000313" key="11">
    <source>
        <dbReference type="EMBL" id="GAV58637.1"/>
    </source>
</evidence>
<evidence type="ECO:0000256" key="8">
    <source>
        <dbReference type="HAMAP-Rule" id="MF_03100"/>
    </source>
</evidence>
<dbReference type="EC" id="3.1.-.-" evidence="8"/>
<comment type="similarity">
    <text evidence="8">Belongs to the SLX1 family.</text>
</comment>
<evidence type="ECO:0000256" key="6">
    <source>
        <dbReference type="ARBA" id="ARBA00023204"/>
    </source>
</evidence>
<evidence type="ECO:0000256" key="9">
    <source>
        <dbReference type="SAM" id="MobiDB-lite"/>
    </source>
</evidence>
<dbReference type="FunFam" id="3.40.1440.10:FF:000005">
    <property type="entry name" value="Structure-specific endonuclease subunit SLX1 homolog"/>
    <property type="match status" value="1"/>
</dbReference>
<dbReference type="GO" id="GO:0008821">
    <property type="term" value="F:crossover junction DNA endonuclease activity"/>
    <property type="evidence" value="ECO:0007669"/>
    <property type="project" value="TreeGrafter"/>
</dbReference>
<evidence type="ECO:0000256" key="5">
    <source>
        <dbReference type="ARBA" id="ARBA00023172"/>
    </source>
</evidence>
<dbReference type="GO" id="GO:0000724">
    <property type="term" value="P:double-strand break repair via homologous recombination"/>
    <property type="evidence" value="ECO:0007669"/>
    <property type="project" value="TreeGrafter"/>
</dbReference>
<keyword evidence="6 8" id="KW-0234">DNA repair</keyword>
<dbReference type="InterPro" id="IPR035901">
    <property type="entry name" value="GIY-YIG_endonuc_sf"/>
</dbReference>
<comment type="cofactor">
    <cofactor evidence="8">
        <name>a divalent metal cation</name>
        <dbReference type="ChEBI" id="CHEBI:60240"/>
    </cofactor>
</comment>
<proteinExistence type="inferred from homology"/>
<dbReference type="STRING" id="3775.A0A1Q3ASC1"/>
<dbReference type="InParanoid" id="A0A1Q3ASC1"/>
<evidence type="ECO:0000256" key="4">
    <source>
        <dbReference type="ARBA" id="ARBA00022801"/>
    </source>
</evidence>
<evidence type="ECO:0000256" key="7">
    <source>
        <dbReference type="ARBA" id="ARBA00023242"/>
    </source>
</evidence>
<dbReference type="PROSITE" id="PS50164">
    <property type="entry name" value="GIY_YIG"/>
    <property type="match status" value="1"/>
</dbReference>
<keyword evidence="2 8" id="KW-0255">Endonuclease</keyword>
<dbReference type="SUPFAM" id="SSF82771">
    <property type="entry name" value="GIY-YIG endonuclease"/>
    <property type="match status" value="1"/>
</dbReference>
<dbReference type="PANTHER" id="PTHR20208:SF10">
    <property type="entry name" value="STRUCTURE-SPECIFIC ENDONUCLEASE SUBUNIT SLX1"/>
    <property type="match status" value="1"/>
</dbReference>
<feature type="region of interest" description="Disordered" evidence="9">
    <location>
        <begin position="1"/>
        <end position="37"/>
    </location>
</feature>
<dbReference type="HAMAP" id="MF_03100">
    <property type="entry name" value="Endonuc_su_Slx1"/>
    <property type="match status" value="1"/>
</dbReference>
<gene>
    <name evidence="11" type="ORF">CFOL_v3_02170</name>
</gene>
<comment type="caution">
    <text evidence="8">Lacks conserved residue(s) required for the propagation of feature annotation.</text>
</comment>
<feature type="compositionally biased region" description="Polar residues" evidence="9">
    <location>
        <begin position="253"/>
        <end position="265"/>
    </location>
</feature>
<comment type="caution">
    <text evidence="11">The sequence shown here is derived from an EMBL/GenBank/DDBJ whole genome shotgun (WGS) entry which is preliminary data.</text>
</comment>
<dbReference type="InterPro" id="IPR050381">
    <property type="entry name" value="SLX1_endonuclease"/>
</dbReference>
<keyword evidence="12" id="KW-1185">Reference proteome</keyword>
<comment type="subcellular location">
    <subcellularLocation>
        <location evidence="8">Nucleus</location>
    </subcellularLocation>
</comment>
<evidence type="ECO:0000313" key="12">
    <source>
        <dbReference type="Proteomes" id="UP000187406"/>
    </source>
</evidence>
<keyword evidence="4 8" id="KW-0378">Hydrolase</keyword>
<dbReference type="Proteomes" id="UP000187406">
    <property type="component" value="Unassembled WGS sequence"/>
</dbReference>
<dbReference type="CDD" id="cd10455">
    <property type="entry name" value="GIY-YIG_SLX1"/>
    <property type="match status" value="1"/>
</dbReference>
<dbReference type="FunCoup" id="A0A1Q3ASC1">
    <property type="interactions" value="16"/>
</dbReference>
<keyword evidence="1 8" id="KW-0540">Nuclease</keyword>
<feature type="domain" description="GIY-YIG" evidence="10">
    <location>
        <begin position="42"/>
        <end position="124"/>
    </location>
</feature>
<feature type="region of interest" description="Disordered" evidence="9">
    <location>
        <begin position="245"/>
        <end position="265"/>
    </location>
</feature>
<keyword evidence="5 8" id="KW-0233">DNA recombination</keyword>
<reference evidence="12" key="1">
    <citation type="submission" date="2016-04" db="EMBL/GenBank/DDBJ databases">
        <title>Cephalotus genome sequencing.</title>
        <authorList>
            <person name="Fukushima K."/>
            <person name="Hasebe M."/>
            <person name="Fang X."/>
        </authorList>
    </citation>
    <scope>NUCLEOTIDE SEQUENCE [LARGE SCALE GENOMIC DNA]</scope>
    <source>
        <strain evidence="12">cv. St1</strain>
    </source>
</reference>
<evidence type="ECO:0000259" key="10">
    <source>
        <dbReference type="PROSITE" id="PS50164"/>
    </source>
</evidence>
<dbReference type="OrthoDB" id="24645at2759"/>
<keyword evidence="7 8" id="KW-0539">Nucleus</keyword>
<dbReference type="GO" id="GO:0017108">
    <property type="term" value="F:5'-flap endonuclease activity"/>
    <property type="evidence" value="ECO:0007669"/>
    <property type="project" value="InterPro"/>
</dbReference>
<keyword evidence="3 8" id="KW-0227">DNA damage</keyword>
<dbReference type="Pfam" id="PF01541">
    <property type="entry name" value="GIY-YIG"/>
    <property type="match status" value="1"/>
</dbReference>
<evidence type="ECO:0000256" key="2">
    <source>
        <dbReference type="ARBA" id="ARBA00022759"/>
    </source>
</evidence>
<dbReference type="EMBL" id="BDDD01000079">
    <property type="protein sequence ID" value="GAV58637.1"/>
    <property type="molecule type" value="Genomic_DNA"/>
</dbReference>
<dbReference type="InterPro" id="IPR027520">
    <property type="entry name" value="Slx1"/>
</dbReference>
<dbReference type="InterPro" id="IPR000305">
    <property type="entry name" value="GIY-YIG_endonuc"/>
</dbReference>